<keyword evidence="3" id="KW-1185">Reference proteome</keyword>
<evidence type="ECO:0000313" key="2">
    <source>
        <dbReference type="EMBL" id="KWS05675.1"/>
    </source>
</evidence>
<keyword evidence="1" id="KW-0812">Transmembrane</keyword>
<feature type="transmembrane region" description="Helical" evidence="1">
    <location>
        <begin position="97"/>
        <end position="127"/>
    </location>
</feature>
<reference evidence="2 3" key="1">
    <citation type="journal article" date="2014" name="Genome Announc.">
        <title>Draft Genome Sequence of Lysobacter capsici AZ78, a Bacterium Antagonistic to Plant-Pathogenic Oomycetes.</title>
        <authorList>
            <person name="Puopolo G."/>
            <person name="Sonego P."/>
            <person name="Engelen K."/>
            <person name="Pertot I."/>
        </authorList>
    </citation>
    <scope>NUCLEOTIDE SEQUENCE [LARGE SCALE GENOMIC DNA]</scope>
    <source>
        <strain evidence="2 3">AZ78</strain>
    </source>
</reference>
<proteinExistence type="predicted"/>
<accession>A0A120AH61</accession>
<feature type="transmembrane region" description="Helical" evidence="1">
    <location>
        <begin position="64"/>
        <end position="85"/>
    </location>
</feature>
<protein>
    <recommendedName>
        <fullName evidence="4">Transmembrane protein</fullName>
    </recommendedName>
</protein>
<evidence type="ECO:0000313" key="3">
    <source>
        <dbReference type="Proteomes" id="UP000023435"/>
    </source>
</evidence>
<evidence type="ECO:0000256" key="1">
    <source>
        <dbReference type="SAM" id="Phobius"/>
    </source>
</evidence>
<feature type="transmembrane region" description="Helical" evidence="1">
    <location>
        <begin position="26"/>
        <end position="48"/>
    </location>
</feature>
<keyword evidence="1" id="KW-1133">Transmembrane helix</keyword>
<gene>
    <name evidence="2" type="ORF">AZ78_3227</name>
</gene>
<dbReference type="EMBL" id="JAJA02000001">
    <property type="protein sequence ID" value="KWS05675.1"/>
    <property type="molecule type" value="Genomic_DNA"/>
</dbReference>
<name>A0A120AH61_9GAMM</name>
<dbReference type="AlphaFoldDB" id="A0A120AH61"/>
<evidence type="ECO:0008006" key="4">
    <source>
        <dbReference type="Google" id="ProtNLM"/>
    </source>
</evidence>
<keyword evidence="1" id="KW-0472">Membrane</keyword>
<sequence length="141" mass="15405">MALCLILIACIDPARAQFGATGTSDLPMLFVLGPWVVLLVVLPIAWWLRPAWRPRLCTALRRGVIAYLLIELVPVVTCMLVIAVFDVGRTAGLMFWAMSLMGVLFSGLVLLTFIAVALILDAVVAFFRRTKADRPPAEPAP</sequence>
<organism evidence="2 3">
    <name type="scientific">Lysobacter capsici AZ78</name>
    <dbReference type="NCBI Taxonomy" id="1444315"/>
    <lineage>
        <taxon>Bacteria</taxon>
        <taxon>Pseudomonadati</taxon>
        <taxon>Pseudomonadota</taxon>
        <taxon>Gammaproteobacteria</taxon>
        <taxon>Lysobacterales</taxon>
        <taxon>Lysobacteraceae</taxon>
        <taxon>Lysobacter</taxon>
    </lineage>
</organism>
<comment type="caution">
    <text evidence="2">The sequence shown here is derived from an EMBL/GenBank/DDBJ whole genome shotgun (WGS) entry which is preliminary data.</text>
</comment>
<dbReference type="Proteomes" id="UP000023435">
    <property type="component" value="Unassembled WGS sequence"/>
</dbReference>